<accession>J1ZQX0</accession>
<name>J1ZQX0_9ACTN</name>
<dbReference type="EMBL" id="AJGV01000160">
    <property type="protein sequence ID" value="EJJ03936.1"/>
    <property type="molecule type" value="Genomic_DNA"/>
</dbReference>
<dbReference type="AlphaFoldDB" id="J1ZQX0"/>
<organism evidence="1">
    <name type="scientific">Streptomyces auratus AGR0001</name>
    <dbReference type="NCBI Taxonomy" id="1160718"/>
    <lineage>
        <taxon>Bacteria</taxon>
        <taxon>Bacillati</taxon>
        <taxon>Actinomycetota</taxon>
        <taxon>Actinomycetes</taxon>
        <taxon>Kitasatosporales</taxon>
        <taxon>Streptomycetaceae</taxon>
        <taxon>Streptomyces</taxon>
    </lineage>
</organism>
<evidence type="ECO:0000313" key="1">
    <source>
        <dbReference type="EMBL" id="EJJ03936.1"/>
    </source>
</evidence>
<dbReference type="HOGENOM" id="CLU_2902129_0_0_11"/>
<reference evidence="1" key="1">
    <citation type="journal article" date="2012" name="J. Bacteriol.">
        <title>Genome Sequence of Streptomyces auratus Strain AGR0001, a Phoslactomycin-Producing Actinomycete.</title>
        <authorList>
            <person name="Han X."/>
            <person name="Li M."/>
            <person name="Ding Z."/>
            <person name="Zhao J."/>
            <person name="Ji K."/>
            <person name="Wen M."/>
            <person name="Lu T."/>
        </authorList>
    </citation>
    <scope>NUCLEOTIDE SEQUENCE [LARGE SCALE GENOMIC DNA]</scope>
    <source>
        <strain evidence="1">AGR0001</strain>
    </source>
</reference>
<sequence length="62" mass="7009">MVTADRLDDRTHDRAGCWQVAIMALSKFQGATHIGRGPRMPAWMGERLFCAATLFARPPHER</sequence>
<comment type="caution">
    <text evidence="1">The sequence shown here is derived from an EMBL/GenBank/DDBJ whole genome shotgun (WGS) entry which is preliminary data.</text>
</comment>
<proteinExistence type="predicted"/>
<protein>
    <submittedName>
        <fullName evidence="1">Uncharacterized protein</fullName>
    </submittedName>
</protein>
<gene>
    <name evidence="1" type="ORF">SU9_25944</name>
</gene>